<keyword evidence="4" id="KW-0106">Calcium</keyword>
<dbReference type="InterPro" id="IPR002048">
    <property type="entry name" value="EF_hand_dom"/>
</dbReference>
<accession>A0A371FU28</accession>
<gene>
    <name evidence="6" type="primary">CML13</name>
    <name evidence="6" type="ORF">CR513_37434</name>
</gene>
<keyword evidence="2" id="KW-0479">Metal-binding</keyword>
<evidence type="ECO:0000256" key="2">
    <source>
        <dbReference type="ARBA" id="ARBA00022723"/>
    </source>
</evidence>
<proteinExistence type="predicted"/>
<dbReference type="Gene3D" id="1.10.238.10">
    <property type="entry name" value="EF-hand"/>
    <property type="match status" value="2"/>
</dbReference>
<feature type="domain" description="EF-hand" evidence="5">
    <location>
        <begin position="8"/>
        <end position="43"/>
    </location>
</feature>
<organism evidence="6 7">
    <name type="scientific">Mucuna pruriens</name>
    <name type="common">Velvet bean</name>
    <name type="synonym">Dolichos pruriens</name>
    <dbReference type="NCBI Taxonomy" id="157652"/>
    <lineage>
        <taxon>Eukaryota</taxon>
        <taxon>Viridiplantae</taxon>
        <taxon>Streptophyta</taxon>
        <taxon>Embryophyta</taxon>
        <taxon>Tracheophyta</taxon>
        <taxon>Spermatophyta</taxon>
        <taxon>Magnoliopsida</taxon>
        <taxon>eudicotyledons</taxon>
        <taxon>Gunneridae</taxon>
        <taxon>Pentapetalae</taxon>
        <taxon>rosids</taxon>
        <taxon>fabids</taxon>
        <taxon>Fabales</taxon>
        <taxon>Fabaceae</taxon>
        <taxon>Papilionoideae</taxon>
        <taxon>50 kb inversion clade</taxon>
        <taxon>NPAAA clade</taxon>
        <taxon>indigoferoid/millettioid clade</taxon>
        <taxon>Phaseoleae</taxon>
        <taxon>Mucuna</taxon>
    </lineage>
</organism>
<feature type="domain" description="EF-hand" evidence="5">
    <location>
        <begin position="79"/>
        <end position="114"/>
    </location>
</feature>
<sequence length="205" mass="23177">MGKDLSDDQVSAMKEAFTLFDTDRDGLIAPSELGILIRSLGGNPTQAQLKSIMAQENLKDPFDYTRFLDLMGKHMKVEPFDRQLRDAFKVLDKESTGLVSVTELRHILTSIGEKLESSEFDDWIKEANVVSDGKIRYEDFIAKMVAKCLRRSPLRSRSSISNGRGLSSYSYQCGTRCCRTLGSVIQMKNDVKTLKQVSYPILWHV</sequence>
<dbReference type="EMBL" id="QJKJ01007813">
    <property type="protein sequence ID" value="RDX81845.1"/>
    <property type="molecule type" value="Genomic_DNA"/>
</dbReference>
<dbReference type="STRING" id="157652.A0A371FU28"/>
<dbReference type="AlphaFoldDB" id="A0A371FU28"/>
<comment type="function">
    <text evidence="1">Potential calcium sensor.</text>
</comment>
<dbReference type="FunFam" id="1.10.238.10:FF:000143">
    <property type="entry name" value="probable calcium-binding protein CML13"/>
    <property type="match status" value="1"/>
</dbReference>
<feature type="non-terminal residue" evidence="6">
    <location>
        <position position="1"/>
    </location>
</feature>
<dbReference type="GO" id="GO:0005509">
    <property type="term" value="F:calcium ion binding"/>
    <property type="evidence" value="ECO:0007669"/>
    <property type="project" value="InterPro"/>
</dbReference>
<dbReference type="Pfam" id="PF13405">
    <property type="entry name" value="EF-hand_6"/>
    <property type="match status" value="1"/>
</dbReference>
<dbReference type="InterPro" id="IPR011992">
    <property type="entry name" value="EF-hand-dom_pair"/>
</dbReference>
<comment type="caution">
    <text evidence="6">The sequence shown here is derived from an EMBL/GenBank/DDBJ whole genome shotgun (WGS) entry which is preliminary data.</text>
</comment>
<dbReference type="SMART" id="SM00054">
    <property type="entry name" value="EFh"/>
    <property type="match status" value="3"/>
</dbReference>
<evidence type="ECO:0000313" key="6">
    <source>
        <dbReference type="EMBL" id="RDX81845.1"/>
    </source>
</evidence>
<reference evidence="6" key="1">
    <citation type="submission" date="2018-05" db="EMBL/GenBank/DDBJ databases">
        <title>Draft genome of Mucuna pruriens seed.</title>
        <authorList>
            <person name="Nnadi N.E."/>
            <person name="Vos R."/>
            <person name="Hasami M.H."/>
            <person name="Devisetty U.K."/>
            <person name="Aguiy J.C."/>
        </authorList>
    </citation>
    <scope>NUCLEOTIDE SEQUENCE [LARGE SCALE GENOMIC DNA]</scope>
    <source>
        <strain evidence="6">JCA_2017</strain>
    </source>
</reference>
<dbReference type="PROSITE" id="PS50222">
    <property type="entry name" value="EF_HAND_2"/>
    <property type="match status" value="2"/>
</dbReference>
<keyword evidence="7" id="KW-1185">Reference proteome</keyword>
<name>A0A371FU28_MUCPR</name>
<dbReference type="InterPro" id="IPR018247">
    <property type="entry name" value="EF_Hand_1_Ca_BS"/>
</dbReference>
<dbReference type="PANTHER" id="PTHR23048">
    <property type="entry name" value="MYOSIN LIGHT CHAIN 1, 3"/>
    <property type="match status" value="1"/>
</dbReference>
<evidence type="ECO:0000256" key="3">
    <source>
        <dbReference type="ARBA" id="ARBA00022737"/>
    </source>
</evidence>
<dbReference type="Pfam" id="PF13499">
    <property type="entry name" value="EF-hand_7"/>
    <property type="match status" value="1"/>
</dbReference>
<dbReference type="PROSITE" id="PS00018">
    <property type="entry name" value="EF_HAND_1"/>
    <property type="match status" value="1"/>
</dbReference>
<dbReference type="Proteomes" id="UP000257109">
    <property type="component" value="Unassembled WGS sequence"/>
</dbReference>
<evidence type="ECO:0000256" key="4">
    <source>
        <dbReference type="ARBA" id="ARBA00022837"/>
    </source>
</evidence>
<dbReference type="OrthoDB" id="26525at2759"/>
<keyword evidence="3" id="KW-0677">Repeat</keyword>
<dbReference type="FunFam" id="1.10.238.10:FF:000082">
    <property type="entry name" value="Myosin light chain 1"/>
    <property type="match status" value="1"/>
</dbReference>
<dbReference type="PANTHER" id="PTHR23048:SF0">
    <property type="entry name" value="CALMODULIN LIKE 3"/>
    <property type="match status" value="1"/>
</dbReference>
<dbReference type="SUPFAM" id="SSF47473">
    <property type="entry name" value="EF-hand"/>
    <property type="match status" value="1"/>
</dbReference>
<dbReference type="InterPro" id="IPR050230">
    <property type="entry name" value="CALM/Myosin/TropC-like"/>
</dbReference>
<evidence type="ECO:0000259" key="5">
    <source>
        <dbReference type="PROSITE" id="PS50222"/>
    </source>
</evidence>
<dbReference type="GO" id="GO:0016460">
    <property type="term" value="C:myosin II complex"/>
    <property type="evidence" value="ECO:0007669"/>
    <property type="project" value="TreeGrafter"/>
</dbReference>
<protein>
    <submittedName>
        <fullName evidence="6">Calcium-binding protein CML13</fullName>
    </submittedName>
</protein>
<evidence type="ECO:0000256" key="1">
    <source>
        <dbReference type="ARBA" id="ARBA00003291"/>
    </source>
</evidence>
<evidence type="ECO:0000313" key="7">
    <source>
        <dbReference type="Proteomes" id="UP000257109"/>
    </source>
</evidence>